<evidence type="ECO:0000313" key="2">
    <source>
        <dbReference type="EMBL" id="KXZ45390.1"/>
    </source>
</evidence>
<dbReference type="EMBL" id="LSYV01000056">
    <property type="protein sequence ID" value="KXZ45390.1"/>
    <property type="molecule type" value="Genomic_DNA"/>
</dbReference>
<feature type="signal peptide" evidence="1">
    <location>
        <begin position="1"/>
        <end position="23"/>
    </location>
</feature>
<gene>
    <name evidence="2" type="ORF">GPECTOR_55g296</name>
</gene>
<organism evidence="2 3">
    <name type="scientific">Gonium pectorale</name>
    <name type="common">Green alga</name>
    <dbReference type="NCBI Taxonomy" id="33097"/>
    <lineage>
        <taxon>Eukaryota</taxon>
        <taxon>Viridiplantae</taxon>
        <taxon>Chlorophyta</taxon>
        <taxon>core chlorophytes</taxon>
        <taxon>Chlorophyceae</taxon>
        <taxon>CS clade</taxon>
        <taxon>Chlamydomonadales</taxon>
        <taxon>Volvocaceae</taxon>
        <taxon>Gonium</taxon>
    </lineage>
</organism>
<keyword evidence="3" id="KW-1185">Reference proteome</keyword>
<dbReference type="InterPro" id="IPR007657">
    <property type="entry name" value="Glycosyltransferase_61"/>
</dbReference>
<reference evidence="3" key="1">
    <citation type="journal article" date="2016" name="Nat. Commun.">
        <title>The Gonium pectorale genome demonstrates co-option of cell cycle regulation during the evolution of multicellularity.</title>
        <authorList>
            <person name="Hanschen E.R."/>
            <person name="Marriage T.N."/>
            <person name="Ferris P.J."/>
            <person name="Hamaji T."/>
            <person name="Toyoda A."/>
            <person name="Fujiyama A."/>
            <person name="Neme R."/>
            <person name="Noguchi H."/>
            <person name="Minakuchi Y."/>
            <person name="Suzuki M."/>
            <person name="Kawai-Toyooka H."/>
            <person name="Smith D.R."/>
            <person name="Sparks H."/>
            <person name="Anderson J."/>
            <person name="Bakaric R."/>
            <person name="Luria V."/>
            <person name="Karger A."/>
            <person name="Kirschner M.W."/>
            <person name="Durand P.M."/>
            <person name="Michod R.E."/>
            <person name="Nozaki H."/>
            <person name="Olson B.J."/>
        </authorList>
    </citation>
    <scope>NUCLEOTIDE SEQUENCE [LARGE SCALE GENOMIC DNA]</scope>
    <source>
        <strain evidence="3">NIES-2863</strain>
    </source>
</reference>
<accession>A0A150G7R8</accession>
<dbReference type="AlphaFoldDB" id="A0A150G7R8"/>
<protein>
    <submittedName>
        <fullName evidence="2">Uncharacterized protein</fullName>
    </submittedName>
</protein>
<keyword evidence="1" id="KW-0732">Signal</keyword>
<evidence type="ECO:0000256" key="1">
    <source>
        <dbReference type="SAM" id="SignalP"/>
    </source>
</evidence>
<comment type="caution">
    <text evidence="2">The sequence shown here is derived from an EMBL/GenBank/DDBJ whole genome shotgun (WGS) entry which is preliminary data.</text>
</comment>
<name>A0A150G7R8_GONPE</name>
<dbReference type="PANTHER" id="PTHR20961:SF124">
    <property type="entry name" value="GLYCOSYLTRANSFERASE"/>
    <property type="match status" value="1"/>
</dbReference>
<dbReference type="GO" id="GO:0016757">
    <property type="term" value="F:glycosyltransferase activity"/>
    <property type="evidence" value="ECO:0007669"/>
    <property type="project" value="InterPro"/>
</dbReference>
<evidence type="ECO:0000313" key="3">
    <source>
        <dbReference type="Proteomes" id="UP000075714"/>
    </source>
</evidence>
<proteinExistence type="predicted"/>
<sequence length="516" mass="55226">MTFLALLLLALLPVSNYIARAEAQLGGCPRPLLNTSVFQDVRNNGGCILLEKVCVDDGMLVLFDEADRAENLTRRNPLGELWQQSGLWNFPARGGANSDALVGHQPNSYVPIRPASRLEGSPHLRSPVFSPCVLPVVMITDWPYNMGEVMAQLAPIADVYFRQKGMIDDLATLVLATPNGLGMTPFQHVLLQPYSRHPSMSLAELSAGRGAGEGGGGEAGRHPSCFERVVLCKMHGFPQGIRPTVQTLLAHLAARGRIPADPLGFGPPPPAPPLSLHNDSTLRVLIEARSGPTRNIRNMHDLIAACEAANAAGFRAGSFTRLSCKVLNTADTPQLHGNERFYATVGAVRSAHVLVTLHGAGAANCFFLEEDNGGTALLEIRPCRFGTQFCGWPDAYMQSQLSRAGDVIRFFALNVEDPAQCAPSDYEAAAQASPADTPMRGGDDMRARDQHVSPRPATLLAMLRHVGGLLRDDAAFRAAQREGKLHGYAVPGGLALGPLCVKDVAGHVRGGATVLQ</sequence>
<dbReference type="OrthoDB" id="531429at2759"/>
<dbReference type="PANTHER" id="PTHR20961">
    <property type="entry name" value="GLYCOSYLTRANSFERASE"/>
    <property type="match status" value="1"/>
</dbReference>
<feature type="chain" id="PRO_5007561972" evidence="1">
    <location>
        <begin position="24"/>
        <end position="516"/>
    </location>
</feature>
<dbReference type="Proteomes" id="UP000075714">
    <property type="component" value="Unassembled WGS sequence"/>
</dbReference>